<feature type="compositionally biased region" description="Acidic residues" evidence="1">
    <location>
        <begin position="93"/>
        <end position="108"/>
    </location>
</feature>
<feature type="compositionally biased region" description="Basic and acidic residues" evidence="1">
    <location>
        <begin position="71"/>
        <end position="92"/>
    </location>
</feature>
<feature type="compositionally biased region" description="Acidic residues" evidence="1">
    <location>
        <begin position="536"/>
        <end position="547"/>
    </location>
</feature>
<organism evidence="2 3">
    <name type="scientific">Durusdinium trenchii</name>
    <dbReference type="NCBI Taxonomy" id="1381693"/>
    <lineage>
        <taxon>Eukaryota</taxon>
        <taxon>Sar</taxon>
        <taxon>Alveolata</taxon>
        <taxon>Dinophyceae</taxon>
        <taxon>Suessiales</taxon>
        <taxon>Symbiodiniaceae</taxon>
        <taxon>Durusdinium</taxon>
    </lineage>
</organism>
<sequence>MVPHVAREKAREALEKDSTKKPIVVLESQPFGNDSSETQPLPTAEMNLLAETFSEVDPTIPSVLRRAQHALKPDKSEAKDDEAKGNEAKDVEAKDDEVEGDEARDDEDDKAKRRPAPKAKGRPREEPQATDMDQTKDDAKPEVVVSPKDDAKGEVVVPPSDAKAKDDVAKEHDDHPKQKVPRKTRAQRVGDTTQDSAGSEPVKRANKRRKTTQAETAKDSHDETAKDSAKAVATEGDPKEANGHNVAGEDQAEGGKPKEAPKKRARNPEAQSFARRVIPNTAFGQAKWHALRGQFNEKIRPSLRHYSAHEDLWFTKNLLDKFWKFATQLWESQEAEVIEGNVNDMASAAAEKLPLQRWPSLSLLAGLALIVGWDHAVAMGDQQHGWCLGTGAAAFQHAALASTGMRSVGCASSGLLVDGPLWSVDHEEARMLEQLSQYPVLRPLPGEMQLTQLLVQPLVMLKLKLKLWSYVKSVIEYCEKPGNEKDRYNPKIRKYYVIYGEEEDDISENEEEHKHEETGEAAEDLSFRMLGREDPDQSEVDDEEEKEAEQVNSAAKEHQKFVTFAQSLLSRSTKLADLVGQLEIEIGDKGSVQSLEQSIEILNEQYAACEIVKLDTDGLRDPSTQEVGKQGFLRKIREQIRSTTSACSKITPTELSENDEDQVLAGYAQLIANGAGVPNCGDLQCLADQFDADSSSFDWGLTRDFGLLNRCMRMPRQEVETNPNVSVAMREFSNIKDNDAEIGVRRVLLKYGMTVPVEISTVDLGEAKHLQKFPWVKLSDWMRYLVQVGLLERQMVGVATTCKMKGVLQEFWKRYRALDGEHKVFQLEREGRVTLDSVIPFYSHSDEGRTTRDAPLWVLNVQGVIGRGSVRYVALNKHRLPLVQNAQGLNYMGNTWGTHFLIGSMMKKVATPDALSKFLSAFAEDCKFLLEQGINHGADKVFFIHLAHKGDMPALAKIAKFTRTFGHAPKAKASRKPSRGVCWQCLGGQEEDRAAHRVAVPYEDVSMAPIWESTMFTELPWEVRPTILEGLDLTDRMAADFFKADLFHNLHLGALKSFASSAIVSLVEADPPLPEFAGLTSVEKKFDLLSQMYQRFFADRKRRPWISELTRDLVCWPQSSAVPAAKWNKGMATVEIMRFIDWFAANYLSSSDDPVMKSIVPPLQLHALRLRYGGAGIHHADMHAGAWPPLASVSTQNEDELHGLEDEEQLLALVPRFLRHFLLRAALATSPSSPSELWELLRRAEEVVLGTWRSRLRESRTESRVACDVCCSDASCPFAGEGSIGLCPADTQFDANQDLRDQLWSRAELALDQLEQEDPPLLAQFPYCVEVSQQASTVQDDARMVWNAHQTSSCIAHQVADAVYCFWQQRQSGQIFGAAKMIQQAIRRVLVRNTPPGQHPGPSMALYMALVG</sequence>
<feature type="region of interest" description="Disordered" evidence="1">
    <location>
        <begin position="504"/>
        <end position="553"/>
    </location>
</feature>
<feature type="compositionally biased region" description="Basic and acidic residues" evidence="1">
    <location>
        <begin position="122"/>
        <end position="153"/>
    </location>
</feature>
<gene>
    <name evidence="2" type="ORF">SCF082_LOCUS38182</name>
</gene>
<feature type="compositionally biased region" description="Polar residues" evidence="1">
    <location>
        <begin position="30"/>
        <end position="41"/>
    </location>
</feature>
<proteinExistence type="predicted"/>
<dbReference type="Proteomes" id="UP001642464">
    <property type="component" value="Unassembled WGS sequence"/>
</dbReference>
<reference evidence="2 3" key="1">
    <citation type="submission" date="2024-02" db="EMBL/GenBank/DDBJ databases">
        <authorList>
            <person name="Chen Y."/>
            <person name="Shah S."/>
            <person name="Dougan E. K."/>
            <person name="Thang M."/>
            <person name="Chan C."/>
        </authorList>
    </citation>
    <scope>NUCLEOTIDE SEQUENCE [LARGE SCALE GENOMIC DNA]</scope>
</reference>
<evidence type="ECO:0000313" key="2">
    <source>
        <dbReference type="EMBL" id="CAK9080061.1"/>
    </source>
</evidence>
<protein>
    <submittedName>
        <fullName evidence="2">Uncharacterized protein</fullName>
    </submittedName>
</protein>
<dbReference type="EMBL" id="CAXAMM010038684">
    <property type="protein sequence ID" value="CAK9080061.1"/>
    <property type="molecule type" value="Genomic_DNA"/>
</dbReference>
<comment type="caution">
    <text evidence="2">The sequence shown here is derived from an EMBL/GenBank/DDBJ whole genome shotgun (WGS) entry which is preliminary data.</text>
</comment>
<feature type="compositionally biased region" description="Basic residues" evidence="1">
    <location>
        <begin position="112"/>
        <end position="121"/>
    </location>
</feature>
<feature type="region of interest" description="Disordered" evidence="1">
    <location>
        <begin position="1"/>
        <end position="44"/>
    </location>
</feature>
<feature type="compositionally biased region" description="Basic and acidic residues" evidence="1">
    <location>
        <begin position="1"/>
        <end position="20"/>
    </location>
</feature>
<feature type="compositionally biased region" description="Basic and acidic residues" evidence="1">
    <location>
        <begin position="216"/>
        <end position="229"/>
    </location>
</feature>
<evidence type="ECO:0000256" key="1">
    <source>
        <dbReference type="SAM" id="MobiDB-lite"/>
    </source>
</evidence>
<evidence type="ECO:0000313" key="3">
    <source>
        <dbReference type="Proteomes" id="UP001642464"/>
    </source>
</evidence>
<keyword evidence="3" id="KW-1185">Reference proteome</keyword>
<feature type="compositionally biased region" description="Basic and acidic residues" evidence="1">
    <location>
        <begin position="253"/>
        <end position="262"/>
    </location>
</feature>
<name>A0ABP0PX24_9DINO</name>
<feature type="region of interest" description="Disordered" evidence="1">
    <location>
        <begin position="65"/>
        <end position="273"/>
    </location>
</feature>
<feature type="compositionally biased region" description="Basic and acidic residues" evidence="1">
    <location>
        <begin position="162"/>
        <end position="177"/>
    </location>
</feature>
<accession>A0ABP0PX24</accession>